<evidence type="ECO:0000313" key="6">
    <source>
        <dbReference type="EMBL" id="KAF2816539.1"/>
    </source>
</evidence>
<evidence type="ECO:0000256" key="3">
    <source>
        <dbReference type="ARBA" id="ARBA00022737"/>
    </source>
</evidence>
<comment type="subcellular location">
    <subcellularLocation>
        <location evidence="1">Nucleus</location>
    </subcellularLocation>
</comment>
<dbReference type="SMART" id="SM00386">
    <property type="entry name" value="HAT"/>
    <property type="match status" value="4"/>
</dbReference>
<reference evidence="8" key="2">
    <citation type="submission" date="2020-04" db="EMBL/GenBank/DDBJ databases">
        <authorList>
            <consortium name="NCBI Genome Project"/>
        </authorList>
    </citation>
    <scope>NUCLEOTIDE SEQUENCE</scope>
    <source>
        <strain evidence="8">CBS 304.34</strain>
    </source>
</reference>
<keyword evidence="3" id="KW-0677">Repeat</keyword>
<protein>
    <submittedName>
        <fullName evidence="6 8">DUF1740-domain-containing protein</fullName>
    </submittedName>
</protein>
<dbReference type="PANTHER" id="PTHR13471:SF0">
    <property type="entry name" value="NUCLEAR EXOSOME REGULATOR NRDE2"/>
    <property type="match status" value="1"/>
</dbReference>
<feature type="compositionally biased region" description="Basic and acidic residues" evidence="5">
    <location>
        <begin position="33"/>
        <end position="51"/>
    </location>
</feature>
<feature type="compositionally biased region" description="Basic and acidic residues" evidence="5">
    <location>
        <begin position="69"/>
        <end position="89"/>
    </location>
</feature>
<evidence type="ECO:0000256" key="5">
    <source>
        <dbReference type="SAM" id="MobiDB-lite"/>
    </source>
</evidence>
<dbReference type="GeneID" id="54465837"/>
<sequence length="1127" mass="127840">MSDVTKPTAPKFASFRPKPAAPIPKSSQANTKEQPDKVNEQRHSDGHSRSHGDRRRRPSHLKERKSKHGDRNGHELDQTRHTHGIRRDQAPSSVAAKPLEDETEYFIVDRKGDPANVTFGRVHRYSVPPFRRYGYGRVFGLPKNQRIDLGATTEQEISIRNDDNRARPERPWAMKYKPSNEPRILRLIRPGAEDGHLDSRLDYIPMQSNKKRKRDSESPGSPHGNAVDYRSIEGQAKASVHPADSDLEYESDQSGQDHATGSAKAENEIRQKNAALSNRTKEAPRDLQAWLELIDHQQDMVLLGRTYPSRDPSTSERRNIADIRISIYTQALREIRVKQDRVQLVSGLMNEGKHYWESKQLAKRWQETLNDYPDSVELWTNYLNFAQTSFVDFKYETCRGVFRTCSEMLAKARDATPAGGPSWTTVVEIQTYVLLRLASLAKEAGYHEHAVALWQALLEYHMFRPSDDQGTVDPSGLLSNFEEFWESEVSRIGEVDAKGWNKFDALQTPVPESVTLNFLPIVPSLKVFYEFSVLEEEHMNALRLPGRTADDSGDDDPFHLILFSDIQEFLSLLPQKFPHDALIEAFLCFWHLPPLSFENTCNRQYWWQDSFLRNEVIGTSSHDKLSLLVEDEPQSTGSFPESLRAFTNFPMNFLQITTDSLFNDAFKRKYHLADLEFIRRALKQLASISTNDRVAEYHLAFELHHFPDTARKSAKQLLKKRPTSLRLWNAYALIEARTGAAETSDFVFCTALEKVKSLPEVAQRDHILLWHTWIWEALDHGYAATAVHRVTWIGKDKPTAQPGADFDVSDLSAADTLRTKNILRDGRDHSLSTGRYADFILYISCDAILSYLLNNSDIGAALAIHHEASDAFDKRNLSTSPAAELNHQAQARLLAYHASQSHSFKPSLVRAELAQSVALFPNNTLLLSIYAANEARFRIDGRVRAIMSDVVLRNGGGRGQAPSVVGWAFAIFSEMNRGEALGSTAHSVRATFEKAVESDCGRNSQALWTSYVLFEVAQHKPSQELSVQSKKAKVKRSEPDHRAKKVFFRGLTRLPWCKPYMMLAFSHLREMLTFKELRGVYNVLGEKELRVHVDLEDAFEAIEETRVGATGSVSSLILTETSETDAD</sequence>
<reference evidence="8" key="3">
    <citation type="submission" date="2025-04" db="UniProtKB">
        <authorList>
            <consortium name="RefSeq"/>
        </authorList>
    </citation>
    <scope>IDENTIFICATION</scope>
    <source>
        <strain evidence="8">CBS 304.34</strain>
    </source>
</reference>
<proteinExistence type="inferred from homology"/>
<evidence type="ECO:0000256" key="1">
    <source>
        <dbReference type="ARBA" id="ARBA00004123"/>
    </source>
</evidence>
<dbReference type="AlphaFoldDB" id="A0A6A6Z751"/>
<dbReference type="Proteomes" id="UP000504636">
    <property type="component" value="Unplaced"/>
</dbReference>
<dbReference type="GO" id="GO:0071013">
    <property type="term" value="C:catalytic step 2 spliceosome"/>
    <property type="evidence" value="ECO:0007669"/>
    <property type="project" value="TreeGrafter"/>
</dbReference>
<keyword evidence="7" id="KW-1185">Reference proteome</keyword>
<dbReference type="EMBL" id="MU003693">
    <property type="protein sequence ID" value="KAF2816539.1"/>
    <property type="molecule type" value="Genomic_DNA"/>
</dbReference>
<name>A0A6A6Z751_9PEZI</name>
<dbReference type="OrthoDB" id="297219at2759"/>
<keyword evidence="4" id="KW-0539">Nucleus</keyword>
<feature type="compositionally biased region" description="Basic residues" evidence="5">
    <location>
        <begin position="52"/>
        <end position="68"/>
    </location>
</feature>
<evidence type="ECO:0000256" key="2">
    <source>
        <dbReference type="ARBA" id="ARBA00009265"/>
    </source>
</evidence>
<evidence type="ECO:0000256" key="4">
    <source>
        <dbReference type="ARBA" id="ARBA00023242"/>
    </source>
</evidence>
<dbReference type="GO" id="GO:0006396">
    <property type="term" value="P:RNA processing"/>
    <property type="evidence" value="ECO:0007669"/>
    <property type="project" value="InterPro"/>
</dbReference>
<feature type="region of interest" description="Disordered" evidence="5">
    <location>
        <begin position="196"/>
        <end position="269"/>
    </location>
</feature>
<dbReference type="GO" id="GO:0031048">
    <property type="term" value="P:regulatory ncRNA-mediated heterochromatin formation"/>
    <property type="evidence" value="ECO:0007669"/>
    <property type="project" value="TreeGrafter"/>
</dbReference>
<organism evidence="6">
    <name type="scientific">Mytilinidion resinicola</name>
    <dbReference type="NCBI Taxonomy" id="574789"/>
    <lineage>
        <taxon>Eukaryota</taxon>
        <taxon>Fungi</taxon>
        <taxon>Dikarya</taxon>
        <taxon>Ascomycota</taxon>
        <taxon>Pezizomycotina</taxon>
        <taxon>Dothideomycetes</taxon>
        <taxon>Pleosporomycetidae</taxon>
        <taxon>Mytilinidiales</taxon>
        <taxon>Mytilinidiaceae</taxon>
        <taxon>Mytilinidion</taxon>
    </lineage>
</organism>
<dbReference type="SUPFAM" id="SSF48452">
    <property type="entry name" value="TPR-like"/>
    <property type="match status" value="1"/>
</dbReference>
<dbReference type="InterPro" id="IPR003107">
    <property type="entry name" value="HAT"/>
</dbReference>
<evidence type="ECO:0000313" key="7">
    <source>
        <dbReference type="Proteomes" id="UP000504636"/>
    </source>
</evidence>
<dbReference type="InterPro" id="IPR013633">
    <property type="entry name" value="NRDE-2"/>
</dbReference>
<dbReference type="RefSeq" id="XP_033583503.1">
    <property type="nucleotide sequence ID" value="XM_033724944.1"/>
</dbReference>
<comment type="similarity">
    <text evidence="2">Belongs to the NRDE2 family.</text>
</comment>
<reference evidence="6 8" key="1">
    <citation type="journal article" date="2020" name="Stud. Mycol.">
        <title>101 Dothideomycetes genomes: a test case for predicting lifestyles and emergence of pathogens.</title>
        <authorList>
            <person name="Haridas S."/>
            <person name="Albert R."/>
            <person name="Binder M."/>
            <person name="Bloem J."/>
            <person name="Labutti K."/>
            <person name="Salamov A."/>
            <person name="Andreopoulos B."/>
            <person name="Baker S."/>
            <person name="Barry K."/>
            <person name="Bills G."/>
            <person name="Bluhm B."/>
            <person name="Cannon C."/>
            <person name="Castanera R."/>
            <person name="Culley D."/>
            <person name="Daum C."/>
            <person name="Ezra D."/>
            <person name="Gonzalez J."/>
            <person name="Henrissat B."/>
            <person name="Kuo A."/>
            <person name="Liang C."/>
            <person name="Lipzen A."/>
            <person name="Lutzoni F."/>
            <person name="Magnuson J."/>
            <person name="Mondo S."/>
            <person name="Nolan M."/>
            <person name="Ohm R."/>
            <person name="Pangilinan J."/>
            <person name="Park H.-J."/>
            <person name="Ramirez L."/>
            <person name="Alfaro M."/>
            <person name="Sun H."/>
            <person name="Tritt A."/>
            <person name="Yoshinaga Y."/>
            <person name="Zwiers L.-H."/>
            <person name="Turgeon B."/>
            <person name="Goodwin S."/>
            <person name="Spatafora J."/>
            <person name="Crous P."/>
            <person name="Grigoriev I."/>
        </authorList>
    </citation>
    <scope>NUCLEOTIDE SEQUENCE</scope>
    <source>
        <strain evidence="6 8">CBS 304.34</strain>
    </source>
</reference>
<dbReference type="GO" id="GO:1902369">
    <property type="term" value="P:negative regulation of RNA catabolic process"/>
    <property type="evidence" value="ECO:0007669"/>
    <property type="project" value="TreeGrafter"/>
</dbReference>
<dbReference type="PANTHER" id="PTHR13471">
    <property type="entry name" value="TETRATRICOPEPTIDE-LIKE HELICAL"/>
    <property type="match status" value="1"/>
</dbReference>
<feature type="region of interest" description="Disordered" evidence="5">
    <location>
        <begin position="1"/>
        <end position="97"/>
    </location>
</feature>
<dbReference type="InterPro" id="IPR011990">
    <property type="entry name" value="TPR-like_helical_dom_sf"/>
</dbReference>
<accession>A0A6A6Z751</accession>
<dbReference type="Pfam" id="PF08424">
    <property type="entry name" value="NRDE-2"/>
    <property type="match status" value="1"/>
</dbReference>
<evidence type="ECO:0000313" key="8">
    <source>
        <dbReference type="RefSeq" id="XP_033583503.1"/>
    </source>
</evidence>
<gene>
    <name evidence="6 8" type="ORF">BDZ99DRAFT_515124</name>
</gene>